<evidence type="ECO:0000256" key="2">
    <source>
        <dbReference type="PIRSR" id="PIRSR600888-3"/>
    </source>
</evidence>
<dbReference type="KEGG" id="tra:Trad_2868"/>
<organism evidence="4 5">
    <name type="scientific">Truepera radiovictrix (strain DSM 17093 / CIP 108686 / LMG 22925 / RQ-24)</name>
    <dbReference type="NCBI Taxonomy" id="649638"/>
    <lineage>
        <taxon>Bacteria</taxon>
        <taxon>Thermotogati</taxon>
        <taxon>Deinococcota</taxon>
        <taxon>Deinococci</taxon>
        <taxon>Trueperales</taxon>
        <taxon>Trueperaceae</taxon>
        <taxon>Truepera</taxon>
    </lineage>
</organism>
<reference evidence="5" key="1">
    <citation type="submission" date="2010-05" db="EMBL/GenBank/DDBJ databases">
        <title>The complete genome of Truepera radiovictris DSM 17093.</title>
        <authorList>
            <consortium name="US DOE Joint Genome Institute (JGI-PGF)"/>
            <person name="Lucas S."/>
            <person name="Copeland A."/>
            <person name="Lapidus A."/>
            <person name="Glavina del Rio T."/>
            <person name="Dalin E."/>
            <person name="Tice H."/>
            <person name="Bruce D."/>
            <person name="Goodwin L."/>
            <person name="Pitluck S."/>
            <person name="Kyrpides N."/>
            <person name="Mavromatis K."/>
            <person name="Ovchinnikova G."/>
            <person name="Munk A.C."/>
            <person name="Detter J.C."/>
            <person name="Han C."/>
            <person name="Tapia R."/>
            <person name="Land M."/>
            <person name="Hauser L."/>
            <person name="Markowitz V."/>
            <person name="Cheng J.-F."/>
            <person name="Hugenholtz P."/>
            <person name="Woyke T."/>
            <person name="Wu D."/>
            <person name="Tindall B."/>
            <person name="Pomrenke H.G."/>
            <person name="Brambilla E."/>
            <person name="Klenk H.-P."/>
            <person name="Eisen J.A."/>
        </authorList>
    </citation>
    <scope>NUCLEOTIDE SEQUENCE [LARGE SCALE GENOMIC DNA]</scope>
    <source>
        <strain evidence="5">DSM 17093 / CIP 108686 / LMG 22925 / RQ-24</strain>
    </source>
</reference>
<feature type="active site" description="Proton donor" evidence="1">
    <location>
        <position position="166"/>
    </location>
</feature>
<dbReference type="GO" id="GO:0000271">
    <property type="term" value="P:polysaccharide biosynthetic process"/>
    <property type="evidence" value="ECO:0007669"/>
    <property type="project" value="TreeGrafter"/>
</dbReference>
<dbReference type="SUPFAM" id="SSF51182">
    <property type="entry name" value="RmlC-like cupins"/>
    <property type="match status" value="1"/>
</dbReference>
<gene>
    <name evidence="4" type="ordered locus">Trad_2868</name>
</gene>
<dbReference type="EMBL" id="CP002049">
    <property type="protein sequence ID" value="ADI15967.1"/>
    <property type="molecule type" value="Genomic_DNA"/>
</dbReference>
<dbReference type="OrthoDB" id="9800680at2"/>
<dbReference type="AlphaFoldDB" id="D7CVQ6"/>
<name>D7CVQ6_TRURR</name>
<dbReference type="HOGENOM" id="CLU_090940_3_2_0"/>
<dbReference type="eggNOG" id="COG1898">
    <property type="taxonomic scope" value="Bacteria"/>
</dbReference>
<reference evidence="4 5" key="2">
    <citation type="journal article" date="2011" name="Stand. Genomic Sci.">
        <title>Complete genome sequence of Truepera radiovictrix type strain (RQ-24).</title>
        <authorList>
            <person name="Ivanova N."/>
            <person name="Rohde C."/>
            <person name="Munk C."/>
            <person name="Nolan M."/>
            <person name="Lucas S."/>
            <person name="Del Rio T.G."/>
            <person name="Tice H."/>
            <person name="Deshpande S."/>
            <person name="Cheng J.F."/>
            <person name="Tapia R."/>
            <person name="Han C."/>
            <person name="Goodwin L."/>
            <person name="Pitluck S."/>
            <person name="Liolios K."/>
            <person name="Mavromatis K."/>
            <person name="Mikhailova N."/>
            <person name="Pati A."/>
            <person name="Chen A."/>
            <person name="Palaniappan K."/>
            <person name="Land M."/>
            <person name="Hauser L."/>
            <person name="Chang Y.J."/>
            <person name="Jeffries C.D."/>
            <person name="Brambilla E."/>
            <person name="Rohde M."/>
            <person name="Goker M."/>
            <person name="Tindall B.J."/>
            <person name="Woyke T."/>
            <person name="Bristow J."/>
            <person name="Eisen J.A."/>
            <person name="Markowitz V."/>
            <person name="Hugenholtz P."/>
            <person name="Kyrpides N.C."/>
            <person name="Klenk H.P."/>
            <person name="Lapidus A."/>
        </authorList>
    </citation>
    <scope>NUCLEOTIDE SEQUENCE [LARGE SCALE GENOMIC DNA]</scope>
    <source>
        <strain evidence="5">DSM 17093 / CIP 108686 / LMG 22925 / RQ-24</strain>
    </source>
</reference>
<feature type="region of interest" description="Disordered" evidence="3">
    <location>
        <begin position="1"/>
        <end position="21"/>
    </location>
</feature>
<dbReference type="PANTHER" id="PTHR21047">
    <property type="entry name" value="DTDP-6-DEOXY-D-GLUCOSE-3,5 EPIMERASE"/>
    <property type="match status" value="1"/>
</dbReference>
<dbReference type="PANTHER" id="PTHR21047:SF2">
    <property type="entry name" value="THYMIDINE DIPHOSPHO-4-KETO-RHAMNOSE 3,5-EPIMERASE"/>
    <property type="match status" value="1"/>
</dbReference>
<evidence type="ECO:0000313" key="4">
    <source>
        <dbReference type="EMBL" id="ADI15967.1"/>
    </source>
</evidence>
<dbReference type="STRING" id="649638.Trad_2868"/>
<keyword evidence="5" id="KW-1185">Reference proteome</keyword>
<evidence type="ECO:0000256" key="3">
    <source>
        <dbReference type="SAM" id="MobiDB-lite"/>
    </source>
</evidence>
<sequence length="197" mass="21607">MTHTPKDPRPPAPEAAASGATQLSARAQAALTFQVYAPPTEIAGVWLKPLKKHRGDNGAFMEYLRLDEGAAEGLPAPFTVRQLSVSHAQPGRINAFHIHPREPQNELWTVIQGQLKVWLVDLRATSPTEGNKRAFILSGEEPAQLFVPAGVAHGYQAGPEGALLLYTMDQQFNAEHPNEGRLPWDFFGAELWAEDRG</sequence>
<dbReference type="InterPro" id="IPR014710">
    <property type="entry name" value="RmlC-like_jellyroll"/>
</dbReference>
<evidence type="ECO:0000256" key="1">
    <source>
        <dbReference type="PIRSR" id="PIRSR600888-1"/>
    </source>
</evidence>
<feature type="active site" description="Proton acceptor" evidence="1">
    <location>
        <position position="97"/>
    </location>
</feature>
<feature type="site" description="Participates in a stacking interaction with the thymidine ring of dTDP-4-oxo-6-deoxyglucose" evidence="2">
    <location>
        <position position="172"/>
    </location>
</feature>
<dbReference type="RefSeq" id="WP_013179326.1">
    <property type="nucleotide sequence ID" value="NC_014221.1"/>
</dbReference>
<dbReference type="GO" id="GO:0019305">
    <property type="term" value="P:dTDP-rhamnose biosynthetic process"/>
    <property type="evidence" value="ECO:0007669"/>
    <property type="project" value="TreeGrafter"/>
</dbReference>
<dbReference type="InterPro" id="IPR000888">
    <property type="entry name" value="RmlC-like"/>
</dbReference>
<proteinExistence type="predicted"/>
<protein>
    <submittedName>
        <fullName evidence="4">dTDP-4-dehydrorhamnose 35-epimerase related protein</fullName>
    </submittedName>
</protein>
<evidence type="ECO:0000313" key="5">
    <source>
        <dbReference type="Proteomes" id="UP000000379"/>
    </source>
</evidence>
<dbReference type="GO" id="GO:0005829">
    <property type="term" value="C:cytosol"/>
    <property type="evidence" value="ECO:0007669"/>
    <property type="project" value="TreeGrafter"/>
</dbReference>
<dbReference type="Proteomes" id="UP000000379">
    <property type="component" value="Chromosome"/>
</dbReference>
<dbReference type="GO" id="GO:0008830">
    <property type="term" value="F:dTDP-4-dehydrorhamnose 3,5-epimerase activity"/>
    <property type="evidence" value="ECO:0007669"/>
    <property type="project" value="InterPro"/>
</dbReference>
<accession>D7CVQ6</accession>
<dbReference type="Pfam" id="PF00908">
    <property type="entry name" value="dTDP_sugar_isom"/>
    <property type="match status" value="1"/>
</dbReference>
<dbReference type="InterPro" id="IPR011051">
    <property type="entry name" value="RmlC_Cupin_sf"/>
</dbReference>
<dbReference type="Gene3D" id="2.60.120.10">
    <property type="entry name" value="Jelly Rolls"/>
    <property type="match status" value="1"/>
</dbReference>